<feature type="coiled-coil region" evidence="1">
    <location>
        <begin position="181"/>
        <end position="216"/>
    </location>
</feature>
<keyword evidence="1" id="KW-0175">Coiled coil</keyword>
<dbReference type="AlphaFoldDB" id="A0A4V2F273"/>
<gene>
    <name evidence="2" type="ORF">EV199_2157</name>
</gene>
<reference evidence="2 3" key="1">
    <citation type="submission" date="2019-02" db="EMBL/GenBank/DDBJ databases">
        <title>Genomic Encyclopedia of Type Strains, Phase IV (KMG-IV): sequencing the most valuable type-strain genomes for metagenomic binning, comparative biology and taxonomic classification.</title>
        <authorList>
            <person name="Goeker M."/>
        </authorList>
    </citation>
    <scope>NUCLEOTIDE SEQUENCE [LARGE SCALE GENOMIC DNA]</scope>
    <source>
        <strain evidence="2 3">DSM 18116</strain>
    </source>
</reference>
<keyword evidence="3" id="KW-1185">Reference proteome</keyword>
<dbReference type="Proteomes" id="UP000293874">
    <property type="component" value="Unassembled WGS sequence"/>
</dbReference>
<dbReference type="EMBL" id="SGXA01000001">
    <property type="protein sequence ID" value="RZS76277.1"/>
    <property type="molecule type" value="Genomic_DNA"/>
</dbReference>
<sequence length="791" mass="88333">MPALLSIMYASAQQSDSSQIRRKLDSLGSAMKSKGNSAISDAKKEVVSLSGIPGSTLKSGWNDIKYGVSAQLLPKTQLFQKGMSFKSQLPSLKTGYAYLKDASGSDTGVYAGLNHVFNYDVQAGVSFMQLPFNFAFSGYNDVYSFNNPSPEQLIKFNFDHKAYLEKIRKQVADKVNPDAVLAATTERIKAIRERYEQQLKQELQEMQQSYQKQYKLALEIPNGVTDLNTSDLQKLKSTMFAQADKTAYEQSVLRLQQHALKGEAGSDSSTIGDEAEVNKMETLKKMYEKVIQYKEKFTNNKIVKQLQSHLPFTPDKFKDYLKDPANLDKVVGEHAELSSLQRIFMSITKLDIGQNAVESGDFGMQQFVNSGINTEFKNKKASFGFIYGKNNTPNNFLQGGLMNGVSNEYSTVTGFKLGTGSGSPIDQSVSVNFYDYKNSYGQDLEDVAMRPAWNPSFARRDAVITLHTGLKTGSNQWNLDLSKSFGATGQGNGINESQKSDAYSKVFSNQGNSNYAGLISFDGEVLNSDLRVFVKKVGLGYNNPGNYLLRRGETQVGIGFGKKVLRNRINLKYATDFKQQVFDPAKRYVHQAFSNKLQVGYKIKGNNRVGLLYQRSDFNSKLFGDGSATGANSRWQADGAYTLRLGSRKLMNNLLVSRQHFDMPMLEDSSYKSNNTLVSYTATTLLKQSPLSLTLLLNKSDNKDYLFNTSMFSVESNYSYNVSSLVRLGSGIGYYSNTGWNRQLGCRQQISGTLMNRLDIDLELSYKKAVKVIREEMADQLFITAGMRMNF</sequence>
<accession>A0A4V2F273</accession>
<evidence type="ECO:0000313" key="2">
    <source>
        <dbReference type="EMBL" id="RZS76277.1"/>
    </source>
</evidence>
<proteinExistence type="predicted"/>
<evidence type="ECO:0000313" key="3">
    <source>
        <dbReference type="Proteomes" id="UP000293874"/>
    </source>
</evidence>
<evidence type="ECO:0000256" key="1">
    <source>
        <dbReference type="SAM" id="Coils"/>
    </source>
</evidence>
<organism evidence="2 3">
    <name type="scientific">Pseudobacter ginsenosidimutans</name>
    <dbReference type="NCBI Taxonomy" id="661488"/>
    <lineage>
        <taxon>Bacteria</taxon>
        <taxon>Pseudomonadati</taxon>
        <taxon>Bacteroidota</taxon>
        <taxon>Chitinophagia</taxon>
        <taxon>Chitinophagales</taxon>
        <taxon>Chitinophagaceae</taxon>
        <taxon>Pseudobacter</taxon>
    </lineage>
</organism>
<name>A0A4V2F273_9BACT</name>
<comment type="caution">
    <text evidence="2">The sequence shown here is derived from an EMBL/GenBank/DDBJ whole genome shotgun (WGS) entry which is preliminary data.</text>
</comment>
<protein>
    <submittedName>
        <fullName evidence="2">Uncharacterized protein</fullName>
    </submittedName>
</protein>